<dbReference type="SUPFAM" id="SSF52833">
    <property type="entry name" value="Thioredoxin-like"/>
    <property type="match status" value="1"/>
</dbReference>
<dbReference type="Proteomes" id="UP000438182">
    <property type="component" value="Unassembled WGS sequence"/>
</dbReference>
<protein>
    <submittedName>
        <fullName evidence="1">Glutaredoxin family protein</fullName>
    </submittedName>
</protein>
<reference evidence="1 2" key="1">
    <citation type="submission" date="2019-12" db="EMBL/GenBank/DDBJ databases">
        <authorList>
            <person name="Kim Y.S."/>
        </authorList>
    </citation>
    <scope>NUCLEOTIDE SEQUENCE [LARGE SCALE GENOMIC DNA]</scope>
    <source>
        <strain evidence="1 2">MMS17-SY077</strain>
    </source>
</reference>
<proteinExistence type="predicted"/>
<dbReference type="Pfam" id="PF05768">
    <property type="entry name" value="Glrx-like"/>
    <property type="match status" value="1"/>
</dbReference>
<comment type="caution">
    <text evidence="1">The sequence shown here is derived from an EMBL/GenBank/DDBJ whole genome shotgun (WGS) entry which is preliminary data.</text>
</comment>
<dbReference type="Gene3D" id="3.40.30.10">
    <property type="entry name" value="Glutaredoxin"/>
    <property type="match status" value="1"/>
</dbReference>
<evidence type="ECO:0000313" key="2">
    <source>
        <dbReference type="Proteomes" id="UP000438182"/>
    </source>
</evidence>
<dbReference type="RefSeq" id="WP_160423408.1">
    <property type="nucleotide sequence ID" value="NZ_WSTA01000018.1"/>
</dbReference>
<evidence type="ECO:0000313" key="1">
    <source>
        <dbReference type="EMBL" id="MWB98065.1"/>
    </source>
</evidence>
<organism evidence="1 2">
    <name type="scientific">Agromyces seonyuensis</name>
    <dbReference type="NCBI Taxonomy" id="2662446"/>
    <lineage>
        <taxon>Bacteria</taxon>
        <taxon>Bacillati</taxon>
        <taxon>Actinomycetota</taxon>
        <taxon>Actinomycetes</taxon>
        <taxon>Micrococcales</taxon>
        <taxon>Microbacteriaceae</taxon>
        <taxon>Agromyces</taxon>
    </lineage>
</organism>
<name>A0A6I4P004_9MICO</name>
<dbReference type="EMBL" id="WSTA01000018">
    <property type="protein sequence ID" value="MWB98065.1"/>
    <property type="molecule type" value="Genomic_DNA"/>
</dbReference>
<keyword evidence="2" id="KW-1185">Reference proteome</keyword>
<sequence>MFRKRESPVRRVTLIGKPGCHLCDDARGVIQGVLAGLEGTRGAPVVEFAEVNLLEDAELTAKYSEDIPVVLIDDEVHDFWRVDADRFRSALTGAKR</sequence>
<gene>
    <name evidence="1" type="ORF">GB864_05810</name>
</gene>
<dbReference type="InterPro" id="IPR008554">
    <property type="entry name" value="Glutaredoxin-like"/>
</dbReference>
<dbReference type="AlphaFoldDB" id="A0A6I4P004"/>
<dbReference type="InterPro" id="IPR036249">
    <property type="entry name" value="Thioredoxin-like_sf"/>
</dbReference>
<accession>A0A6I4P004</accession>